<keyword evidence="2" id="KW-1185">Reference proteome</keyword>
<sequence length="51" mass="6136">MNPRRSDWQRLIEEQETSGQLFVFLNCRRTQLKVLHCLNAQNLQAISMDFR</sequence>
<evidence type="ECO:0000313" key="1">
    <source>
        <dbReference type="EMBL" id="MBU2789264.1"/>
    </source>
</evidence>
<name>A0AAE2YS65_9PROT</name>
<organism evidence="1 2">
    <name type="scientific">Igneacidithiobacillus copahuensis</name>
    <dbReference type="NCBI Taxonomy" id="2724909"/>
    <lineage>
        <taxon>Bacteria</taxon>
        <taxon>Pseudomonadati</taxon>
        <taxon>Pseudomonadota</taxon>
        <taxon>Acidithiobacillia</taxon>
        <taxon>Acidithiobacillales</taxon>
        <taxon>Acidithiobacillaceae</taxon>
        <taxon>Igneacidithiobacillus</taxon>
    </lineage>
</organism>
<dbReference type="AlphaFoldDB" id="A0AAE2YS65"/>
<comment type="caution">
    <text evidence="1">The sequence shown here is derived from an EMBL/GenBank/DDBJ whole genome shotgun (WGS) entry which is preliminary data.</text>
</comment>
<dbReference type="EMBL" id="JAAXYO010000192">
    <property type="protein sequence ID" value="MBU2789264.1"/>
    <property type="molecule type" value="Genomic_DNA"/>
</dbReference>
<dbReference type="RefSeq" id="WP_215873276.1">
    <property type="nucleotide sequence ID" value="NZ_JAAXYO010000192.1"/>
</dbReference>
<reference evidence="1" key="1">
    <citation type="journal article" date="2021" name="ISME J.">
        <title>Genomic evolution of the class Acidithiobacillia: deep-branching Proteobacteria living in extreme acidic conditions.</title>
        <authorList>
            <person name="Moya-Beltran A."/>
            <person name="Beard S."/>
            <person name="Rojas-Villalobos C."/>
            <person name="Issotta F."/>
            <person name="Gallardo Y."/>
            <person name="Ulloa R."/>
            <person name="Giaveno A."/>
            <person name="Degli Esposti M."/>
            <person name="Johnson D.B."/>
            <person name="Quatrini R."/>
        </authorList>
    </citation>
    <scope>NUCLEOTIDE SEQUENCE</scope>
    <source>
        <strain evidence="1">VAN18-1</strain>
    </source>
</reference>
<accession>A0AAE2YS65</accession>
<protein>
    <submittedName>
        <fullName evidence="1">Transposase</fullName>
    </submittedName>
</protein>
<evidence type="ECO:0000313" key="2">
    <source>
        <dbReference type="Proteomes" id="UP001197378"/>
    </source>
</evidence>
<dbReference type="Proteomes" id="UP001197378">
    <property type="component" value="Unassembled WGS sequence"/>
</dbReference>
<gene>
    <name evidence="1" type="ORF">HFQ13_13820</name>
</gene>
<proteinExistence type="predicted"/>